<organism evidence="1 2">
    <name type="scientific">Bradyrhizobium centrolobii</name>
    <dbReference type="NCBI Taxonomy" id="1505087"/>
    <lineage>
        <taxon>Bacteria</taxon>
        <taxon>Pseudomonadati</taxon>
        <taxon>Pseudomonadota</taxon>
        <taxon>Alphaproteobacteria</taxon>
        <taxon>Hyphomicrobiales</taxon>
        <taxon>Nitrobacteraceae</taxon>
        <taxon>Bradyrhizobium</taxon>
    </lineage>
</organism>
<accession>A0A176Z3I8</accession>
<sequence>MKGMTCKVEVAGASDMQVPMINVEAIDRPTVLPLRPERFRLSPTLGTLPAVLCAPVAQVIYLADGTRNRVVVSGRDDW</sequence>
<comment type="caution">
    <text evidence="1">The sequence shown here is derived from an EMBL/GenBank/DDBJ whole genome shotgun (WGS) entry which is preliminary data.</text>
</comment>
<dbReference type="EMBL" id="LUUB01000031">
    <property type="protein sequence ID" value="OAF14054.1"/>
    <property type="molecule type" value="Genomic_DNA"/>
</dbReference>
<name>A0A176Z3I8_9BRAD</name>
<protein>
    <submittedName>
        <fullName evidence="1">Uncharacterized protein</fullName>
    </submittedName>
</protein>
<proteinExistence type="predicted"/>
<evidence type="ECO:0000313" key="2">
    <source>
        <dbReference type="Proteomes" id="UP000076959"/>
    </source>
</evidence>
<keyword evidence="2" id="KW-1185">Reference proteome</keyword>
<dbReference type="Proteomes" id="UP000076959">
    <property type="component" value="Unassembled WGS sequence"/>
</dbReference>
<gene>
    <name evidence="1" type="ORF">AYJ54_42880</name>
</gene>
<dbReference type="STRING" id="1505087.AYJ54_42880"/>
<evidence type="ECO:0000313" key="1">
    <source>
        <dbReference type="EMBL" id="OAF14054.1"/>
    </source>
</evidence>
<dbReference type="AlphaFoldDB" id="A0A176Z3I8"/>
<reference evidence="1 2" key="1">
    <citation type="submission" date="2016-03" db="EMBL/GenBank/DDBJ databases">
        <title>Draft Genome Sequence of the Strain BR 10245 (Bradyrhizobium sp.) isolated from nodules of Centrolobium paraense.</title>
        <authorList>
            <person name="Simoes-Araujo J.L.Sr."/>
            <person name="Barauna A.C."/>
            <person name="Silva K."/>
            <person name="Zilli J.E."/>
        </authorList>
    </citation>
    <scope>NUCLEOTIDE SEQUENCE [LARGE SCALE GENOMIC DNA]</scope>
    <source>
        <strain evidence="1 2">BR 10245</strain>
    </source>
</reference>